<dbReference type="PANTHER" id="PTHR37984:SF15">
    <property type="entry name" value="INTEGRASE CATALYTIC DOMAIN-CONTAINING PROTEIN"/>
    <property type="match status" value="1"/>
</dbReference>
<organism evidence="2 3">
    <name type="scientific">Scophthalmus maximus</name>
    <name type="common">Turbot</name>
    <name type="synonym">Psetta maxima</name>
    <dbReference type="NCBI Taxonomy" id="52904"/>
    <lineage>
        <taxon>Eukaryota</taxon>
        <taxon>Metazoa</taxon>
        <taxon>Chordata</taxon>
        <taxon>Craniata</taxon>
        <taxon>Vertebrata</taxon>
        <taxon>Euteleostomi</taxon>
        <taxon>Actinopterygii</taxon>
        <taxon>Neopterygii</taxon>
        <taxon>Teleostei</taxon>
        <taxon>Neoteleostei</taxon>
        <taxon>Acanthomorphata</taxon>
        <taxon>Carangaria</taxon>
        <taxon>Pleuronectiformes</taxon>
        <taxon>Pleuronectoidei</taxon>
        <taxon>Scophthalmidae</taxon>
        <taxon>Scophthalmus</taxon>
    </lineage>
</organism>
<dbReference type="InterPro" id="IPR050951">
    <property type="entry name" value="Retrovirus_Pol_polyprotein"/>
</dbReference>
<dbReference type="InterPro" id="IPR012337">
    <property type="entry name" value="RNaseH-like_sf"/>
</dbReference>
<evidence type="ECO:0000313" key="3">
    <source>
        <dbReference type="Proteomes" id="UP000438429"/>
    </source>
</evidence>
<dbReference type="AlphaFoldDB" id="A0A6A4T763"/>
<accession>A0A6A4T763</accession>
<feature type="domain" description="Integrase catalytic" evidence="1">
    <location>
        <begin position="83"/>
        <end position="246"/>
    </location>
</feature>
<dbReference type="Gene3D" id="3.30.420.10">
    <property type="entry name" value="Ribonuclease H-like superfamily/Ribonuclease H"/>
    <property type="match status" value="1"/>
</dbReference>
<dbReference type="GO" id="GO:0003676">
    <property type="term" value="F:nucleic acid binding"/>
    <property type="evidence" value="ECO:0007669"/>
    <property type="project" value="InterPro"/>
</dbReference>
<dbReference type="InterPro" id="IPR036397">
    <property type="entry name" value="RNaseH_sf"/>
</dbReference>
<gene>
    <name evidence="2" type="ORF">F2P81_009518</name>
</gene>
<dbReference type="SUPFAM" id="SSF56672">
    <property type="entry name" value="DNA/RNA polymerases"/>
    <property type="match status" value="1"/>
</dbReference>
<dbReference type="FunFam" id="3.30.420.10:FF:000032">
    <property type="entry name" value="Retrovirus-related Pol polyprotein from transposon 297-like Protein"/>
    <property type="match status" value="1"/>
</dbReference>
<evidence type="ECO:0000259" key="1">
    <source>
        <dbReference type="PROSITE" id="PS50994"/>
    </source>
</evidence>
<dbReference type="GO" id="GO:0003824">
    <property type="term" value="F:catalytic activity"/>
    <property type="evidence" value="ECO:0007669"/>
    <property type="project" value="UniProtKB-KW"/>
</dbReference>
<dbReference type="InterPro" id="IPR001584">
    <property type="entry name" value="Integrase_cat-core"/>
</dbReference>
<dbReference type="Gene3D" id="3.10.20.370">
    <property type="match status" value="1"/>
</dbReference>
<comment type="caution">
    <text evidence="2">The sequence shown here is derived from an EMBL/GenBank/DDBJ whole genome shotgun (WGS) entry which is preliminary data.</text>
</comment>
<dbReference type="Pfam" id="PF00665">
    <property type="entry name" value="rve"/>
    <property type="match status" value="1"/>
</dbReference>
<evidence type="ECO:0000313" key="2">
    <source>
        <dbReference type="EMBL" id="KAF0039034.1"/>
    </source>
</evidence>
<sequence length="299" mass="32704">MFDLMRKDTPYEWGLQQNAAFHELKQALCEDPVLVAANTDLPFILDMDASNTGLGAVLSQLTPDGEWVVAYHSRTLDKSERNYCVTPTPRWSTNGQGGSRCVGPCTSRGNRFMLVAIDYFTKWMKAYPLPDQEATTVAEALIQGMFSRFGMPSEIHSDQGRNFESQLFTTMCSQLGIRKTRTTPLHPKSDGLVERFMRTLGAQLALASAPDQGDWDLQLPLIPMACRSAVQESTGCTPALLMLGRELRTPPELAYGRPTDAPDVMACPETAFLGTRSDPAGLWGGLMGSCGGKKCPISA</sequence>
<dbReference type="Pfam" id="PF17919">
    <property type="entry name" value="RT_RNaseH_2"/>
    <property type="match status" value="1"/>
</dbReference>
<dbReference type="GO" id="GO:0015074">
    <property type="term" value="P:DNA integration"/>
    <property type="evidence" value="ECO:0007669"/>
    <property type="project" value="InterPro"/>
</dbReference>
<dbReference type="InterPro" id="IPR041577">
    <property type="entry name" value="RT_RNaseH_2"/>
</dbReference>
<name>A0A6A4T763_SCOMX</name>
<dbReference type="SUPFAM" id="SSF53098">
    <property type="entry name" value="Ribonuclease H-like"/>
    <property type="match status" value="1"/>
</dbReference>
<dbReference type="InterPro" id="IPR043502">
    <property type="entry name" value="DNA/RNA_pol_sf"/>
</dbReference>
<reference evidence="2 3" key="1">
    <citation type="submission" date="2019-06" db="EMBL/GenBank/DDBJ databases">
        <title>Draft genomes of female and male turbot (Scophthalmus maximus).</title>
        <authorList>
            <person name="Xu H."/>
            <person name="Xu X.-W."/>
            <person name="Shao C."/>
            <person name="Chen S."/>
        </authorList>
    </citation>
    <scope>NUCLEOTIDE SEQUENCE [LARGE SCALE GENOMIC DNA]</scope>
    <source>
        <strain evidence="2">Ysfricsl-2016a</strain>
        <tissue evidence="2">Blood</tissue>
    </source>
</reference>
<protein>
    <recommendedName>
        <fullName evidence="1">Integrase catalytic domain-containing protein</fullName>
    </recommendedName>
</protein>
<proteinExistence type="predicted"/>
<dbReference type="Proteomes" id="UP000438429">
    <property type="component" value="Unassembled WGS sequence"/>
</dbReference>
<dbReference type="PROSITE" id="PS50994">
    <property type="entry name" value="INTEGRASE"/>
    <property type="match status" value="1"/>
</dbReference>
<dbReference type="PANTHER" id="PTHR37984">
    <property type="entry name" value="PROTEIN CBG26694"/>
    <property type="match status" value="1"/>
</dbReference>
<dbReference type="EMBL" id="VEVO01000008">
    <property type="protein sequence ID" value="KAF0039034.1"/>
    <property type="molecule type" value="Genomic_DNA"/>
</dbReference>